<organism evidence="1 2">
    <name type="scientific">Argiope bruennichi</name>
    <name type="common">Wasp spider</name>
    <name type="synonym">Aranea bruennichi</name>
    <dbReference type="NCBI Taxonomy" id="94029"/>
    <lineage>
        <taxon>Eukaryota</taxon>
        <taxon>Metazoa</taxon>
        <taxon>Ecdysozoa</taxon>
        <taxon>Arthropoda</taxon>
        <taxon>Chelicerata</taxon>
        <taxon>Arachnida</taxon>
        <taxon>Araneae</taxon>
        <taxon>Araneomorphae</taxon>
        <taxon>Entelegynae</taxon>
        <taxon>Araneoidea</taxon>
        <taxon>Araneidae</taxon>
        <taxon>Argiope</taxon>
    </lineage>
</organism>
<dbReference type="EMBL" id="JABXBU010000001">
    <property type="protein sequence ID" value="KAF8796305.1"/>
    <property type="molecule type" value="Genomic_DNA"/>
</dbReference>
<dbReference type="Proteomes" id="UP000807504">
    <property type="component" value="Unassembled WGS sequence"/>
</dbReference>
<evidence type="ECO:0000313" key="1">
    <source>
        <dbReference type="EMBL" id="KAF8796305.1"/>
    </source>
</evidence>
<proteinExistence type="predicted"/>
<reference evidence="1" key="1">
    <citation type="journal article" date="2020" name="bioRxiv">
        <title>Chromosome-level reference genome of the European wasp spider Argiope bruennichi: a resource for studies on range expansion and evolutionary adaptation.</title>
        <authorList>
            <person name="Sheffer M.M."/>
            <person name="Hoppe A."/>
            <person name="Krehenwinkel H."/>
            <person name="Uhl G."/>
            <person name="Kuss A.W."/>
            <person name="Jensen L."/>
            <person name="Jensen C."/>
            <person name="Gillespie R.G."/>
            <person name="Hoff K.J."/>
            <person name="Prost S."/>
        </authorList>
    </citation>
    <scope>NUCLEOTIDE SEQUENCE</scope>
</reference>
<evidence type="ECO:0000313" key="2">
    <source>
        <dbReference type="Proteomes" id="UP000807504"/>
    </source>
</evidence>
<protein>
    <submittedName>
        <fullName evidence="1">Uncharacterized protein</fullName>
    </submittedName>
</protein>
<reference evidence="1" key="2">
    <citation type="submission" date="2020-06" db="EMBL/GenBank/DDBJ databases">
        <authorList>
            <person name="Sheffer M."/>
        </authorList>
    </citation>
    <scope>NUCLEOTIDE SEQUENCE</scope>
</reference>
<gene>
    <name evidence="1" type="ORF">HNY73_000693</name>
</gene>
<dbReference type="AlphaFoldDB" id="A0A8T0G1C7"/>
<accession>A0A8T0G1C7</accession>
<name>A0A8T0G1C7_ARGBR</name>
<sequence length="184" mass="21371">MGICVNGGLPPFTERILNPAKTARDIALYKREEKEQSALIQAIEDDSIKKNEIYVKSRSFGSLEELDLKCRSINILSDILSTCIKVFDKEPKDVLNFVKDVLQVMMHNDDPFLQFIGDTFSYIFYFAYYMMLEEMLSQWSGLSDRPDISGFLLSSSLLGLYHFYYHLQILSRNYWLSESFLNLV</sequence>
<comment type="caution">
    <text evidence="1">The sequence shown here is derived from an EMBL/GenBank/DDBJ whole genome shotgun (WGS) entry which is preliminary data.</text>
</comment>
<keyword evidence="2" id="KW-1185">Reference proteome</keyword>